<feature type="binding site" evidence="12">
    <location>
        <begin position="101"/>
        <end position="102"/>
    </location>
    <ligand>
        <name>CoA</name>
        <dbReference type="ChEBI" id="CHEBI:57287"/>
    </ligand>
</feature>
<evidence type="ECO:0000256" key="12">
    <source>
        <dbReference type="PIRSR" id="PIRSR603542-1"/>
    </source>
</evidence>
<accession>A0A4Q9R2K7</accession>
<evidence type="ECO:0000256" key="10">
    <source>
        <dbReference type="ARBA" id="ARBA00049176"/>
    </source>
</evidence>
<dbReference type="Pfam" id="PF17837">
    <property type="entry name" value="4PPT_N"/>
    <property type="match status" value="1"/>
</dbReference>
<dbReference type="Pfam" id="PF01648">
    <property type="entry name" value="ACPS"/>
    <property type="match status" value="1"/>
</dbReference>
<gene>
    <name evidence="16" type="ORF">DNJ96_15015</name>
</gene>
<evidence type="ECO:0000256" key="7">
    <source>
        <dbReference type="ARBA" id="ARBA00023191"/>
    </source>
</evidence>
<comment type="pathway">
    <text evidence="2">Siderophore biosynthesis; enterobactin biosynthesis.</text>
</comment>
<dbReference type="InterPro" id="IPR037143">
    <property type="entry name" value="4-PPantetheinyl_Trfase_dom_sf"/>
</dbReference>
<proteinExistence type="inferred from homology"/>
<reference evidence="16 17" key="1">
    <citation type="submission" date="2018-06" db="EMBL/GenBank/DDBJ databases">
        <title>Three novel Pseudomonas species isolated from symptomatic oak.</title>
        <authorList>
            <person name="Bueno-Gonzalez V."/>
            <person name="Brady C."/>
        </authorList>
    </citation>
    <scope>NUCLEOTIDE SEQUENCE [LARGE SCALE GENOMIC DNA]</scope>
    <source>
        <strain evidence="16 17">P17C</strain>
    </source>
</reference>
<evidence type="ECO:0000313" key="17">
    <source>
        <dbReference type="Proteomes" id="UP000292639"/>
    </source>
</evidence>
<comment type="catalytic activity">
    <reaction evidence="11">
        <text>apo-[peptidyl-carrier protein] + CoA = holo-[peptidyl-carrier protein] + adenosine 3',5'-bisphosphate + H(+)</text>
        <dbReference type="Rhea" id="RHEA:46228"/>
        <dbReference type="Rhea" id="RHEA-COMP:11479"/>
        <dbReference type="Rhea" id="RHEA-COMP:11480"/>
        <dbReference type="ChEBI" id="CHEBI:15378"/>
        <dbReference type="ChEBI" id="CHEBI:29999"/>
        <dbReference type="ChEBI" id="CHEBI:57287"/>
        <dbReference type="ChEBI" id="CHEBI:58343"/>
        <dbReference type="ChEBI" id="CHEBI:64479"/>
    </reaction>
</comment>
<evidence type="ECO:0000256" key="3">
    <source>
        <dbReference type="ARBA" id="ARBA00008342"/>
    </source>
</evidence>
<feature type="binding site" evidence="12">
    <location>
        <position position="123"/>
    </location>
    <ligand>
        <name>CoA</name>
        <dbReference type="ChEBI" id="CHEBI:57287"/>
    </ligand>
</feature>
<evidence type="ECO:0000256" key="11">
    <source>
        <dbReference type="ARBA" id="ARBA00049191"/>
    </source>
</evidence>
<feature type="binding site" evidence="12">
    <location>
        <position position="173"/>
    </location>
    <ligand>
        <name>CoA</name>
        <dbReference type="ChEBI" id="CHEBI:57287"/>
    </ligand>
</feature>
<dbReference type="GO" id="GO:0005886">
    <property type="term" value="C:plasma membrane"/>
    <property type="evidence" value="ECO:0007669"/>
    <property type="project" value="TreeGrafter"/>
</dbReference>
<feature type="binding site" evidence="13">
    <location>
        <position position="125"/>
    </location>
    <ligand>
        <name>Mg(2+)</name>
        <dbReference type="ChEBI" id="CHEBI:18420"/>
    </ligand>
</feature>
<evidence type="ECO:0000313" key="16">
    <source>
        <dbReference type="EMBL" id="TBU92661.1"/>
    </source>
</evidence>
<comment type="catalytic activity">
    <reaction evidence="10">
        <text>apo-[aryl-carrier protein] + CoA = holo-[aryl-carrier protein] + adenosine 3',5'-bisphosphate + H(+)</text>
        <dbReference type="Rhea" id="RHEA:48404"/>
        <dbReference type="Rhea" id="RHEA-COMP:15903"/>
        <dbReference type="Rhea" id="RHEA-COMP:17557"/>
        <dbReference type="ChEBI" id="CHEBI:15378"/>
        <dbReference type="ChEBI" id="CHEBI:29999"/>
        <dbReference type="ChEBI" id="CHEBI:57287"/>
        <dbReference type="ChEBI" id="CHEBI:58343"/>
        <dbReference type="ChEBI" id="CHEBI:64479"/>
    </reaction>
</comment>
<comment type="cofactor">
    <cofactor evidence="13">
        <name>Mg(2+)</name>
        <dbReference type="ChEBI" id="CHEBI:18420"/>
    </cofactor>
</comment>
<keyword evidence="7" id="KW-0259">Enterobactin biosynthesis</keyword>
<dbReference type="InterPro" id="IPR003542">
    <property type="entry name" value="Enbac_synth_compD-like"/>
</dbReference>
<organism evidence="16 17">
    <name type="scientific">Stutzerimonas kirkiae</name>
    <dbReference type="NCBI Taxonomy" id="2211392"/>
    <lineage>
        <taxon>Bacteria</taxon>
        <taxon>Pseudomonadati</taxon>
        <taxon>Pseudomonadota</taxon>
        <taxon>Gammaproteobacteria</taxon>
        <taxon>Pseudomonadales</taxon>
        <taxon>Pseudomonadaceae</taxon>
        <taxon>Stutzerimonas</taxon>
    </lineage>
</organism>
<keyword evidence="13" id="KW-0460">Magnesium</keyword>
<dbReference type="OrthoDB" id="8210607at2"/>
<dbReference type="PANTHER" id="PTHR38096:SF1">
    <property type="entry name" value="ENTEROBACTIN SYNTHASE COMPONENT D"/>
    <property type="match status" value="1"/>
</dbReference>
<feature type="binding site" evidence="12">
    <location>
        <position position="65"/>
    </location>
    <ligand>
        <name>CoA</name>
        <dbReference type="ChEBI" id="CHEBI:57287"/>
    </ligand>
</feature>
<evidence type="ECO:0000256" key="2">
    <source>
        <dbReference type="ARBA" id="ARBA00004993"/>
    </source>
</evidence>
<dbReference type="InterPro" id="IPR041354">
    <property type="entry name" value="4PPT_N"/>
</dbReference>
<dbReference type="InterPro" id="IPR008278">
    <property type="entry name" value="4-PPantetheinyl_Trfase_dom"/>
</dbReference>
<dbReference type="PRINTS" id="PR01399">
    <property type="entry name" value="ENTSNTHTASED"/>
</dbReference>
<evidence type="ECO:0000256" key="4">
    <source>
        <dbReference type="ARBA" id="ARBA00011503"/>
    </source>
</evidence>
<feature type="binding site" evidence="12">
    <location>
        <position position="57"/>
    </location>
    <ligand>
        <name>CoA</name>
        <dbReference type="ChEBI" id="CHEBI:57287"/>
    </ligand>
</feature>
<evidence type="ECO:0000256" key="13">
    <source>
        <dbReference type="PIRSR" id="PIRSR603542-2"/>
    </source>
</evidence>
<keyword evidence="13" id="KW-0479">Metal-binding</keyword>
<feature type="binding site" evidence="12">
    <location>
        <position position="169"/>
    </location>
    <ligand>
        <name>CoA</name>
        <dbReference type="ChEBI" id="CHEBI:57287"/>
    </ligand>
</feature>
<dbReference type="GO" id="GO:0009239">
    <property type="term" value="P:enterobactin biosynthetic process"/>
    <property type="evidence" value="ECO:0007669"/>
    <property type="project" value="UniProtKB-UniPathway"/>
</dbReference>
<evidence type="ECO:0000256" key="8">
    <source>
        <dbReference type="ARBA" id="ARBA00029894"/>
    </source>
</evidence>
<dbReference type="EMBL" id="QJUP01000023">
    <property type="protein sequence ID" value="TBU92661.1"/>
    <property type="molecule type" value="Genomic_DNA"/>
</dbReference>
<feature type="domain" description="4'-phosphopantetheinyl transferase" evidence="14">
    <location>
        <begin position="119"/>
        <end position="213"/>
    </location>
</feature>
<evidence type="ECO:0000256" key="6">
    <source>
        <dbReference type="ARBA" id="ARBA00022679"/>
    </source>
</evidence>
<evidence type="ECO:0000256" key="5">
    <source>
        <dbReference type="ARBA" id="ARBA00019087"/>
    </source>
</evidence>
<feature type="binding site" evidence="13">
    <location>
        <position position="123"/>
    </location>
    <ligand>
        <name>Mg(2+)</name>
        <dbReference type="ChEBI" id="CHEBI:18420"/>
    </ligand>
</feature>
<comment type="similarity">
    <text evidence="3">Belongs to the P-Pant transferase superfamily. EntD family.</text>
</comment>
<dbReference type="UniPathway" id="UPA00017"/>
<dbReference type="GO" id="GO:0000287">
    <property type="term" value="F:magnesium ion binding"/>
    <property type="evidence" value="ECO:0007669"/>
    <property type="project" value="InterPro"/>
</dbReference>
<evidence type="ECO:0000259" key="15">
    <source>
        <dbReference type="Pfam" id="PF17837"/>
    </source>
</evidence>
<evidence type="ECO:0000256" key="9">
    <source>
        <dbReference type="ARBA" id="ARBA00031996"/>
    </source>
</evidence>
<dbReference type="Proteomes" id="UP000292639">
    <property type="component" value="Unassembled WGS sequence"/>
</dbReference>
<dbReference type="GO" id="GO:0008897">
    <property type="term" value="F:holo-[acyl-carrier-protein] synthase activity"/>
    <property type="evidence" value="ECO:0007669"/>
    <property type="project" value="InterPro"/>
</dbReference>
<keyword evidence="17" id="KW-1185">Reference proteome</keyword>
<sequence length="236" mass="25942">MTTLPQPPFCSPLQAHWPLPQPLPGISLVSTGFDAERLREDDFNDFGLALPTGVRKRQAEFLAGRLCAFAALQYATGHGHVLPSSENRAPCWPSRTVGSITHSHGWAAAVAAQAADWRSLGIDAEPCMNPERAERLARQILTADEQAACQGLSPEAYARHLTLAFSFKESLFKALNPLVGQYFHFQDAELHEVSEDGHARLRLLRELAPDWPRGSELPGQFSIGEERILTLVSVPT</sequence>
<comment type="subunit">
    <text evidence="4">EntB, EntD, EntE, and EntF form a multienzyme complex called enterobactin synthase.</text>
</comment>
<keyword evidence="6 16" id="KW-0808">Transferase</keyword>
<comment type="caution">
    <text evidence="16">The sequence shown here is derived from an EMBL/GenBank/DDBJ whole genome shotgun (WGS) entry which is preliminary data.</text>
</comment>
<dbReference type="GO" id="GO:0009366">
    <property type="term" value="C:enterobactin synthetase complex"/>
    <property type="evidence" value="ECO:0007669"/>
    <property type="project" value="InterPro"/>
</dbReference>
<feature type="domain" description="4'-phosphopantetheinyl transferase N-terminal" evidence="15">
    <location>
        <begin position="53"/>
        <end position="112"/>
    </location>
</feature>
<dbReference type="PANTHER" id="PTHR38096">
    <property type="entry name" value="ENTEROBACTIN SYNTHASE COMPONENT D"/>
    <property type="match status" value="1"/>
</dbReference>
<evidence type="ECO:0000256" key="1">
    <source>
        <dbReference type="ARBA" id="ARBA00003937"/>
    </source>
</evidence>
<protein>
    <recommendedName>
        <fullName evidence="5">Enterobactin synthase component D</fullName>
    </recommendedName>
    <alternativeName>
        <fullName evidence="8">4'-phosphopantetheinyl transferase EntD</fullName>
    </alternativeName>
    <alternativeName>
        <fullName evidence="9">Enterochelin synthase D</fullName>
    </alternativeName>
</protein>
<evidence type="ECO:0000259" key="14">
    <source>
        <dbReference type="Pfam" id="PF01648"/>
    </source>
</evidence>
<comment type="function">
    <text evidence="1">Involved in the biosynthesis of the siderophore enterobactin (enterochelin), which is a macrocyclic trimeric lactone of N-(2,3-dihydroxybenzoyl)-serine. The serine trilactone serves as a scaffolding for the three catechol functionalities that provide hexadentate coordination for the tightly ligated iron(2+) atoms. Plays an essential role in the assembly of the enterobactin by catalyzing the transfer of the 4'-phosphopantetheine (Ppant) moiety from coenzyme A to the apo-domains of both EntB (ArCP domain) and EntF (PCP domain) to yield their holo-forms which make them competent for the activation of 2,3-dihydroxybenzoate (DHB) and L-serine, respectively.</text>
</comment>
<name>A0A4Q9R2K7_9GAMM</name>
<dbReference type="Gene3D" id="3.90.470.20">
    <property type="entry name" value="4'-phosphopantetheinyl transferase domain"/>
    <property type="match status" value="1"/>
</dbReference>
<dbReference type="RefSeq" id="WP_131187565.1">
    <property type="nucleotide sequence ID" value="NZ_QJUP01000023.1"/>
</dbReference>
<dbReference type="AlphaFoldDB" id="A0A4Q9R2K7"/>
<feature type="binding site" evidence="13">
    <location>
        <position position="124"/>
    </location>
    <ligand>
        <name>Mg(2+)</name>
        <dbReference type="ChEBI" id="CHEBI:18420"/>
    </ligand>
</feature>
<dbReference type="SUPFAM" id="SSF56214">
    <property type="entry name" value="4'-phosphopantetheinyl transferase"/>
    <property type="match status" value="1"/>
</dbReference>